<dbReference type="Proteomes" id="UP000221538">
    <property type="component" value="Unassembled WGS sequence"/>
</dbReference>
<reference evidence="1 2" key="2">
    <citation type="journal article" date="2013" name="Environ. Sci. Technol.">
        <title>The 4-tert-butylphenol-utilizing bacterium Sphingobium fuliginis OMI can degrade bisphenols via phenolic ring hydroxylation and meta-cleavage pathway.</title>
        <authorList>
            <person name="Ogata Y."/>
            <person name="Goda S."/>
            <person name="Toyama T."/>
            <person name="Sei K."/>
            <person name="Ike M."/>
        </authorList>
    </citation>
    <scope>NUCLEOTIDE SEQUENCE [LARGE SCALE GENOMIC DNA]</scope>
    <source>
        <strain evidence="1 2">OMI</strain>
    </source>
</reference>
<protein>
    <submittedName>
        <fullName evidence="1">Uncharacterized protein</fullName>
    </submittedName>
</protein>
<dbReference type="EMBL" id="BEWI01000031">
    <property type="protein sequence ID" value="GAY21832.1"/>
    <property type="molecule type" value="Genomic_DNA"/>
</dbReference>
<reference evidence="1 2" key="1">
    <citation type="journal article" date="2013" name="Biodegradation">
        <title>Occurrence of 4-tert-butylphenol (4-t-BP) biodegradation in an aquatic sample caused by the presence of Spirodela polyrrhiza and isolation of a 4-t-BP-utilizing bacterium.</title>
        <authorList>
            <person name="Ogata Y."/>
            <person name="Toyama T."/>
            <person name="Yu N."/>
            <person name="Wang X."/>
            <person name="Sei K."/>
            <person name="Ike M."/>
        </authorList>
    </citation>
    <scope>NUCLEOTIDE SEQUENCE [LARGE SCALE GENOMIC DNA]</scope>
    <source>
        <strain evidence="1 2">OMI</strain>
    </source>
</reference>
<gene>
    <name evidence="1" type="ORF">SFOMI_2385</name>
</gene>
<evidence type="ECO:0000313" key="1">
    <source>
        <dbReference type="EMBL" id="GAY21832.1"/>
    </source>
</evidence>
<evidence type="ECO:0000313" key="2">
    <source>
        <dbReference type="Proteomes" id="UP000221538"/>
    </source>
</evidence>
<proteinExistence type="predicted"/>
<accession>A0A292ZAS3</accession>
<organism evidence="1 2">
    <name type="scientific">Sphingobium fuliginis (strain ATCC 27551)</name>
    <dbReference type="NCBI Taxonomy" id="336203"/>
    <lineage>
        <taxon>Bacteria</taxon>
        <taxon>Pseudomonadati</taxon>
        <taxon>Pseudomonadota</taxon>
        <taxon>Alphaproteobacteria</taxon>
        <taxon>Sphingomonadales</taxon>
        <taxon>Sphingomonadaceae</taxon>
        <taxon>Sphingobium</taxon>
    </lineage>
</organism>
<name>A0A292ZAS3_SPHSA</name>
<sequence length="44" mass="4782">MRSGAYDGNARERQGRIGAAGARNFTVGDELVEALFFFNLGCED</sequence>
<comment type="caution">
    <text evidence="1">The sequence shown here is derived from an EMBL/GenBank/DDBJ whole genome shotgun (WGS) entry which is preliminary data.</text>
</comment>
<dbReference type="AlphaFoldDB" id="A0A292ZAS3"/>